<comment type="similarity">
    <text evidence="3">Belongs to the UreF family.</text>
</comment>
<dbReference type="InterPro" id="IPR002639">
    <property type="entry name" value="UreF"/>
</dbReference>
<evidence type="ECO:0000256" key="1">
    <source>
        <dbReference type="ARBA" id="ARBA00022988"/>
    </source>
</evidence>
<accession>A0A564VNT0</accession>
<keyword evidence="3" id="KW-0963">Cytoplasm</keyword>
<evidence type="ECO:0000256" key="2">
    <source>
        <dbReference type="ARBA" id="ARBA00023186"/>
    </source>
</evidence>
<name>A0A564VNT0_9FIRM</name>
<dbReference type="HAMAP" id="MF_01385">
    <property type="entry name" value="UreF"/>
    <property type="match status" value="1"/>
</dbReference>
<comment type="subcellular location">
    <subcellularLocation>
        <location evidence="3">Cytoplasm</location>
    </subcellularLocation>
</comment>
<organism evidence="4 5">
    <name type="scientific">Blautia luti</name>
    <dbReference type="NCBI Taxonomy" id="89014"/>
    <lineage>
        <taxon>Bacteria</taxon>
        <taxon>Bacillati</taxon>
        <taxon>Bacillota</taxon>
        <taxon>Clostridia</taxon>
        <taxon>Lachnospirales</taxon>
        <taxon>Lachnospiraceae</taxon>
        <taxon>Blautia</taxon>
    </lineage>
</organism>
<keyword evidence="1 3" id="KW-0996">Nickel insertion</keyword>
<dbReference type="Pfam" id="PF01730">
    <property type="entry name" value="UreF"/>
    <property type="match status" value="1"/>
</dbReference>
<dbReference type="Gene3D" id="1.10.4190.10">
    <property type="entry name" value="Urease accessory protein UreF"/>
    <property type="match status" value="1"/>
</dbReference>
<dbReference type="InterPro" id="IPR038277">
    <property type="entry name" value="UreF_sf"/>
</dbReference>
<dbReference type="PANTHER" id="PTHR33620">
    <property type="entry name" value="UREASE ACCESSORY PROTEIN F"/>
    <property type="match status" value="1"/>
</dbReference>
<keyword evidence="2 3" id="KW-0143">Chaperone</keyword>
<dbReference type="EMBL" id="CABHNW010000037">
    <property type="protein sequence ID" value="VUX34256.1"/>
    <property type="molecule type" value="Genomic_DNA"/>
</dbReference>
<evidence type="ECO:0000313" key="5">
    <source>
        <dbReference type="Proteomes" id="UP000408482"/>
    </source>
</evidence>
<dbReference type="AlphaFoldDB" id="A0A564VNT0"/>
<protein>
    <recommendedName>
        <fullName evidence="3">Urease accessory protein UreF</fullName>
    </recommendedName>
</protein>
<sequence>MDKMKEIRRFFLLQVNDALFPIGGYSHSQGLETYIQKGIVHDEKTAAEYISRKLKLNLACTDLLGVRLAYEYAQKENVAALDTLEEILGASRIPMEQREASRKMGSRFTKTICKLPQENIPMEKRKIFEEYLEARKGKPVSHCCAYGVFCAALGIEEEETLYHYLYAQTSAMVTNCVKTIPLSQSTGQELLCGCYEEFEEILSCILDCTEDDLCLSAPGFDIRGIQHEKLYSRLYMS</sequence>
<dbReference type="PIRSF" id="PIRSF009467">
    <property type="entry name" value="Ureas_acces_UreF"/>
    <property type="match status" value="1"/>
</dbReference>
<dbReference type="GO" id="GO:0005737">
    <property type="term" value="C:cytoplasm"/>
    <property type="evidence" value="ECO:0007669"/>
    <property type="project" value="UniProtKB-SubCell"/>
</dbReference>
<comment type="subunit">
    <text evidence="3">UreD, UreF and UreG form a complex that acts as a GTP-hydrolysis-dependent molecular chaperone, activating the urease apoprotein by helping to assemble the nickel containing metallocenter of UreC. The UreE protein probably delivers the nickel.</text>
</comment>
<evidence type="ECO:0000256" key="3">
    <source>
        <dbReference type="HAMAP-Rule" id="MF_01385"/>
    </source>
</evidence>
<reference evidence="4 5" key="1">
    <citation type="submission" date="2019-07" db="EMBL/GenBank/DDBJ databases">
        <authorList>
            <person name="Hibberd C M."/>
            <person name="Gehrig L. J."/>
            <person name="Chang H.-W."/>
            <person name="Venkatesh S."/>
        </authorList>
    </citation>
    <scope>NUCLEOTIDE SEQUENCE [LARGE SCALE GENOMIC DNA]</scope>
    <source>
        <strain evidence="4">Blautia_luti_SSTS_Bg7063</strain>
    </source>
</reference>
<dbReference type="PANTHER" id="PTHR33620:SF1">
    <property type="entry name" value="UREASE ACCESSORY PROTEIN F"/>
    <property type="match status" value="1"/>
</dbReference>
<gene>
    <name evidence="3 4" type="primary">ureF</name>
    <name evidence="4" type="ORF">RSSSTS7063_02695</name>
</gene>
<proteinExistence type="inferred from homology"/>
<dbReference type="GO" id="GO:0016151">
    <property type="term" value="F:nickel cation binding"/>
    <property type="evidence" value="ECO:0007669"/>
    <property type="project" value="UniProtKB-UniRule"/>
</dbReference>
<dbReference type="Proteomes" id="UP000408482">
    <property type="component" value="Unassembled WGS sequence"/>
</dbReference>
<evidence type="ECO:0000313" key="4">
    <source>
        <dbReference type="EMBL" id="VUX34256.1"/>
    </source>
</evidence>
<keyword evidence="5" id="KW-1185">Reference proteome</keyword>
<comment type="function">
    <text evidence="3">Required for maturation of urease via the functional incorporation of the urease nickel metallocenter.</text>
</comment>
<dbReference type="RefSeq" id="WP_330575244.1">
    <property type="nucleotide sequence ID" value="NZ_CABHMX010000001.1"/>
</dbReference>